<dbReference type="PIRSF" id="PIRSF006816">
    <property type="entry name" value="Cyc3_hyd_g"/>
    <property type="match status" value="1"/>
</dbReference>
<proteinExistence type="inferred from homology"/>
<comment type="cofactor">
    <cofactor evidence="13">
        <name>[2Fe-2S] cluster</name>
        <dbReference type="ChEBI" id="CHEBI:190135"/>
    </cofactor>
    <text evidence="13">Binds 1 [2Fe-2S] cluster per subunit.</text>
</comment>
<dbReference type="EMBL" id="QJJQ01000003">
    <property type="protein sequence ID" value="PXW88543.1"/>
    <property type="molecule type" value="Genomic_DNA"/>
</dbReference>
<feature type="binding site" evidence="11 13">
    <location>
        <position position="239"/>
    </location>
    <ligand>
        <name>[2Fe-2S] cluster</name>
        <dbReference type="ChEBI" id="CHEBI:190135"/>
    </ligand>
</feature>
<dbReference type="InterPro" id="IPR037117">
    <property type="entry name" value="Dihydroorotate_DH_ele_sf"/>
</dbReference>
<feature type="binding site" evidence="11 13">
    <location>
        <position position="225"/>
    </location>
    <ligand>
        <name>[2Fe-2S] cluster</name>
        <dbReference type="ChEBI" id="CHEBI:190135"/>
    </ligand>
</feature>
<dbReference type="PROSITE" id="PS51384">
    <property type="entry name" value="FAD_FR"/>
    <property type="match status" value="1"/>
</dbReference>
<dbReference type="InterPro" id="IPR050353">
    <property type="entry name" value="PyrK_electron_transfer"/>
</dbReference>
<dbReference type="GO" id="GO:0016491">
    <property type="term" value="F:oxidoreductase activity"/>
    <property type="evidence" value="ECO:0007669"/>
    <property type="project" value="InterPro"/>
</dbReference>
<dbReference type="InterPro" id="IPR017938">
    <property type="entry name" value="Riboflavin_synthase-like_b-brl"/>
</dbReference>
<evidence type="ECO:0000256" key="12">
    <source>
        <dbReference type="PIRSR" id="PIRSR006816-1"/>
    </source>
</evidence>
<dbReference type="InterPro" id="IPR023455">
    <property type="entry name" value="Dihydroorotate_DHASE_ETsu"/>
</dbReference>
<dbReference type="GO" id="GO:0044205">
    <property type="term" value="P:'de novo' UMP biosynthetic process"/>
    <property type="evidence" value="ECO:0007669"/>
    <property type="project" value="UniProtKB-UniRule"/>
</dbReference>
<dbReference type="AlphaFoldDB" id="A0A2V3W2H5"/>
<comment type="subunit">
    <text evidence="11">Heterotetramer of 2 PyrK and 2 PyrD type B subunits.</text>
</comment>
<dbReference type="GO" id="GO:0051537">
    <property type="term" value="F:2 iron, 2 sulfur cluster binding"/>
    <property type="evidence" value="ECO:0007669"/>
    <property type="project" value="UniProtKB-KW"/>
</dbReference>
<evidence type="ECO:0000256" key="13">
    <source>
        <dbReference type="PIRSR" id="PIRSR006816-2"/>
    </source>
</evidence>
<evidence type="ECO:0000256" key="1">
    <source>
        <dbReference type="ARBA" id="ARBA00006422"/>
    </source>
</evidence>
<feature type="binding site" evidence="11 13">
    <location>
        <position position="217"/>
    </location>
    <ligand>
        <name>[2Fe-2S] cluster</name>
        <dbReference type="ChEBI" id="CHEBI:190135"/>
    </ligand>
</feature>
<name>A0A2V3W2H5_9BACI</name>
<comment type="function">
    <text evidence="11">Responsible for channeling the electrons from the oxidation of dihydroorotate from the FMN redox center in the PyrD type B subunit to the ultimate electron acceptor NAD(+).</text>
</comment>
<evidence type="ECO:0000256" key="3">
    <source>
        <dbReference type="ARBA" id="ARBA00022630"/>
    </source>
</evidence>
<comment type="cofactor">
    <cofactor evidence="11 12">
        <name>FAD</name>
        <dbReference type="ChEBI" id="CHEBI:57692"/>
    </cofactor>
    <text evidence="11 12">Binds 1 FAD per subunit.</text>
</comment>
<dbReference type="InterPro" id="IPR039261">
    <property type="entry name" value="FNR_nucleotide-bd"/>
</dbReference>
<dbReference type="Gene3D" id="2.10.240.10">
    <property type="entry name" value="Dihydroorotate dehydrogenase, electron transfer subunit"/>
    <property type="match status" value="1"/>
</dbReference>
<evidence type="ECO:0000256" key="6">
    <source>
        <dbReference type="ARBA" id="ARBA00022827"/>
    </source>
</evidence>
<keyword evidence="4 11" id="KW-0001">2Fe-2S</keyword>
<feature type="binding site" evidence="11 13">
    <location>
        <position position="222"/>
    </location>
    <ligand>
        <name>[2Fe-2S] cluster</name>
        <dbReference type="ChEBI" id="CHEBI:190135"/>
    </ligand>
</feature>
<dbReference type="InterPro" id="IPR019480">
    <property type="entry name" value="Dihydroorotate_DH_Fe-S-bd"/>
</dbReference>
<evidence type="ECO:0000256" key="5">
    <source>
        <dbReference type="ARBA" id="ARBA00022723"/>
    </source>
</evidence>
<keyword evidence="3 11" id="KW-0285">Flavoprotein</keyword>
<evidence type="ECO:0000256" key="7">
    <source>
        <dbReference type="ARBA" id="ARBA00022975"/>
    </source>
</evidence>
<accession>A0A2V3W2H5</accession>
<comment type="caution">
    <text evidence="15">The sequence shown here is derived from an EMBL/GenBank/DDBJ whole genome shotgun (WGS) entry which is preliminary data.</text>
</comment>
<keyword evidence="8 11" id="KW-0249">Electron transport</keyword>
<dbReference type="InterPro" id="IPR012165">
    <property type="entry name" value="Cyt_c3_hydrogenase_gsu"/>
</dbReference>
<dbReference type="UniPathway" id="UPA00070">
    <property type="reaction ID" value="UER00945"/>
</dbReference>
<feature type="domain" description="FAD-binding FR-type" evidence="14">
    <location>
        <begin position="2"/>
        <end position="99"/>
    </location>
</feature>
<dbReference type="PANTHER" id="PTHR43513">
    <property type="entry name" value="DIHYDROOROTATE DEHYDROGENASE B (NAD(+)), ELECTRON TRANSFER SUBUNIT"/>
    <property type="match status" value="1"/>
</dbReference>
<keyword evidence="6 11" id="KW-0274">FAD</keyword>
<dbReference type="PANTHER" id="PTHR43513:SF3">
    <property type="entry name" value="DIHYDROOROTATE DEHYDROGENASE B (NAD(+)), ELECTRON TRANSFER SUBUNIT-RELATED"/>
    <property type="match status" value="1"/>
</dbReference>
<reference evidence="15 16" key="1">
    <citation type="submission" date="2018-05" db="EMBL/GenBank/DDBJ databases">
        <title>Genomic Encyclopedia of Type Strains, Phase IV (KMG-IV): sequencing the most valuable type-strain genomes for metagenomic binning, comparative biology and taxonomic classification.</title>
        <authorList>
            <person name="Goeker M."/>
        </authorList>
    </citation>
    <scope>NUCLEOTIDE SEQUENCE [LARGE SCALE GENOMIC DNA]</scope>
    <source>
        <strain evidence="15 16">DSM 28556</strain>
    </source>
</reference>
<dbReference type="NCBIfam" id="NF000799">
    <property type="entry name" value="PRK00054.1-4"/>
    <property type="match status" value="1"/>
</dbReference>
<evidence type="ECO:0000313" key="16">
    <source>
        <dbReference type="Proteomes" id="UP000247978"/>
    </source>
</evidence>
<dbReference type="Gene3D" id="3.40.50.80">
    <property type="entry name" value="Nucleotide-binding domain of ferredoxin-NADP reductase (FNR) module"/>
    <property type="match status" value="1"/>
</dbReference>
<dbReference type="OrthoDB" id="9778346at2"/>
<dbReference type="CDD" id="cd06218">
    <property type="entry name" value="DHOD_e_trans"/>
    <property type="match status" value="1"/>
</dbReference>
<keyword evidence="9 11" id="KW-0408">Iron</keyword>
<dbReference type="Pfam" id="PF10418">
    <property type="entry name" value="DHODB_Fe-S_bind"/>
    <property type="match status" value="1"/>
</dbReference>
<evidence type="ECO:0000313" key="15">
    <source>
        <dbReference type="EMBL" id="PXW88543.1"/>
    </source>
</evidence>
<keyword evidence="7 11" id="KW-0665">Pyrimidine biosynthesis</keyword>
<keyword evidence="16" id="KW-1185">Reference proteome</keyword>
<evidence type="ECO:0000256" key="10">
    <source>
        <dbReference type="ARBA" id="ARBA00023014"/>
    </source>
</evidence>
<protein>
    <recommendedName>
        <fullName evidence="11">Dihydroorotate dehydrogenase B (NAD(+)), electron transfer subunit</fullName>
    </recommendedName>
    <alternativeName>
        <fullName evidence="11">Dihydroorotate oxidase B, electron transfer subunit</fullName>
    </alternativeName>
</protein>
<dbReference type="GO" id="GO:0050660">
    <property type="term" value="F:flavin adenine dinucleotide binding"/>
    <property type="evidence" value="ECO:0007669"/>
    <property type="project" value="InterPro"/>
</dbReference>
<dbReference type="SUPFAM" id="SSF52343">
    <property type="entry name" value="Ferredoxin reductase-like, C-terminal NADP-linked domain"/>
    <property type="match status" value="1"/>
</dbReference>
<comment type="caution">
    <text evidence="11">Lacks conserved residue(s) required for the propagation of feature annotation.</text>
</comment>
<dbReference type="HAMAP" id="MF_01211">
    <property type="entry name" value="DHODB_Fe_S_bind"/>
    <property type="match status" value="1"/>
</dbReference>
<dbReference type="SUPFAM" id="SSF63380">
    <property type="entry name" value="Riboflavin synthase domain-like"/>
    <property type="match status" value="1"/>
</dbReference>
<comment type="similarity">
    <text evidence="1 11">Belongs to the PyrK family.</text>
</comment>
<organism evidence="15 16">
    <name type="scientific">Pseudogracilibacillus auburnensis</name>
    <dbReference type="NCBI Taxonomy" id="1494959"/>
    <lineage>
        <taxon>Bacteria</taxon>
        <taxon>Bacillati</taxon>
        <taxon>Bacillota</taxon>
        <taxon>Bacilli</taxon>
        <taxon>Bacillales</taxon>
        <taxon>Bacillaceae</taxon>
        <taxon>Pseudogracilibacillus</taxon>
    </lineage>
</organism>
<dbReference type="GO" id="GO:0009055">
    <property type="term" value="F:electron transfer activity"/>
    <property type="evidence" value="ECO:0007669"/>
    <property type="project" value="UniProtKB-UniRule"/>
</dbReference>
<dbReference type="InterPro" id="IPR008333">
    <property type="entry name" value="Cbr1-like_FAD-bd_dom"/>
</dbReference>
<feature type="binding site" evidence="11 12">
    <location>
        <begin position="74"/>
        <end position="75"/>
    </location>
    <ligand>
        <name>FAD</name>
        <dbReference type="ChEBI" id="CHEBI:57692"/>
    </ligand>
</feature>
<keyword evidence="2 11" id="KW-0813">Transport</keyword>
<feature type="binding site" evidence="11 12">
    <location>
        <begin position="50"/>
        <end position="53"/>
    </location>
    <ligand>
        <name>FAD</name>
        <dbReference type="ChEBI" id="CHEBI:57692"/>
    </ligand>
</feature>
<comment type="pathway">
    <text evidence="11">Pyrimidine metabolism; UMP biosynthesis via de novo pathway; orotate from (S)-dihydroorotate (NAD(+) route): step 1/1.</text>
</comment>
<keyword evidence="5 11" id="KW-0479">Metal-binding</keyword>
<keyword evidence="10 11" id="KW-0411">Iron-sulfur</keyword>
<gene>
    <name evidence="11" type="primary">pyrK</name>
    <name evidence="15" type="ORF">DFR56_10348</name>
</gene>
<evidence type="ECO:0000256" key="4">
    <source>
        <dbReference type="ARBA" id="ARBA00022714"/>
    </source>
</evidence>
<dbReference type="Gene3D" id="2.40.30.10">
    <property type="entry name" value="Translation factors"/>
    <property type="match status" value="1"/>
</dbReference>
<evidence type="ECO:0000256" key="11">
    <source>
        <dbReference type="HAMAP-Rule" id="MF_01211"/>
    </source>
</evidence>
<dbReference type="RefSeq" id="WP_110394384.1">
    <property type="nucleotide sequence ID" value="NZ_JBHUHB010000001.1"/>
</dbReference>
<dbReference type="InterPro" id="IPR017927">
    <property type="entry name" value="FAD-bd_FR_type"/>
</dbReference>
<evidence type="ECO:0000256" key="8">
    <source>
        <dbReference type="ARBA" id="ARBA00022982"/>
    </source>
</evidence>
<dbReference type="Pfam" id="PF00970">
    <property type="entry name" value="FAD_binding_6"/>
    <property type="match status" value="1"/>
</dbReference>
<evidence type="ECO:0000259" key="14">
    <source>
        <dbReference type="PROSITE" id="PS51384"/>
    </source>
</evidence>
<dbReference type="Proteomes" id="UP000247978">
    <property type="component" value="Unassembled WGS sequence"/>
</dbReference>
<dbReference type="GO" id="GO:0046872">
    <property type="term" value="F:metal ion binding"/>
    <property type="evidence" value="ECO:0007669"/>
    <property type="project" value="UniProtKB-KW"/>
</dbReference>
<evidence type="ECO:0000256" key="9">
    <source>
        <dbReference type="ARBA" id="ARBA00023004"/>
    </source>
</evidence>
<comment type="cofactor">
    <cofactor evidence="11">
        <name>[2Fe-2S] cluster</name>
        <dbReference type="ChEBI" id="CHEBI:190135"/>
    </cofactor>
    <text evidence="11">Binds 1 [2Fe-2S] cluster per subunit.</text>
</comment>
<evidence type="ECO:0000256" key="2">
    <source>
        <dbReference type="ARBA" id="ARBA00022448"/>
    </source>
</evidence>
<sequence>MIKKEAMKIISSKQIATDTVEMVLENEYISNHATPGQFLHIAITGHTLRRPLSIAAVDSKARTVTILFKIIGSGTETLATYQVGETIDVLGPNGNGFPVQTGQKPATVLLIGGGIGVPPIYFLGTQLKKFGIQVQSIIGFQSRDYVFYENEFQALGETFVVTNDGSYGYKGFVTDVLDKTSRFDRYYSCGPLPMLRAVSDNLRGNEGYLSFEERMGCGVGACYACVIPTEDEAGYKKICQDGPVFRANEVIL</sequence>